<evidence type="ECO:0000256" key="1">
    <source>
        <dbReference type="SAM" id="SignalP"/>
    </source>
</evidence>
<proteinExistence type="predicted"/>
<comment type="caution">
    <text evidence="2">The sequence shown here is derived from an EMBL/GenBank/DDBJ whole genome shotgun (WGS) entry which is preliminary data.</text>
</comment>
<dbReference type="Proteomes" id="UP001354971">
    <property type="component" value="Unassembled WGS sequence"/>
</dbReference>
<protein>
    <recommendedName>
        <fullName evidence="4">Secreted protein</fullName>
    </recommendedName>
</protein>
<keyword evidence="3" id="KW-1185">Reference proteome</keyword>
<sequence>MTLRTVLTVAIGATLIAPALQAQTLRERLQSRQLRAGEQTLTISCPAASMDGRLQLGGEELPDTIPGTGDIGEGGWQRSPYGGYAWTFEVLSHGVNASNGGLFCVYGPADGPAGSGVQLNGLVSFSYRMPAPGNGYDCQAGDEFTFVCTRPLRATTRPQRRN</sequence>
<dbReference type="EMBL" id="JAZDRP010000001">
    <property type="protein sequence ID" value="MEE2524924.1"/>
    <property type="molecule type" value="Genomic_DNA"/>
</dbReference>
<feature type="signal peptide" evidence="1">
    <location>
        <begin position="1"/>
        <end position="22"/>
    </location>
</feature>
<dbReference type="RefSeq" id="WP_330197588.1">
    <property type="nucleotide sequence ID" value="NZ_JAZDRP010000001.1"/>
</dbReference>
<gene>
    <name evidence="2" type="ORF">V0U79_00980</name>
</gene>
<organism evidence="2 3">
    <name type="scientific">Hyphobacterium lacteum</name>
    <dbReference type="NCBI Taxonomy" id="3116575"/>
    <lineage>
        <taxon>Bacteria</taxon>
        <taxon>Pseudomonadati</taxon>
        <taxon>Pseudomonadota</taxon>
        <taxon>Alphaproteobacteria</taxon>
        <taxon>Maricaulales</taxon>
        <taxon>Maricaulaceae</taxon>
        <taxon>Hyphobacterium</taxon>
    </lineage>
</organism>
<name>A0ABU7LNK7_9PROT</name>
<evidence type="ECO:0008006" key="4">
    <source>
        <dbReference type="Google" id="ProtNLM"/>
    </source>
</evidence>
<evidence type="ECO:0000313" key="2">
    <source>
        <dbReference type="EMBL" id="MEE2524924.1"/>
    </source>
</evidence>
<evidence type="ECO:0000313" key="3">
    <source>
        <dbReference type="Proteomes" id="UP001354971"/>
    </source>
</evidence>
<keyword evidence="1" id="KW-0732">Signal</keyword>
<accession>A0ABU7LNK7</accession>
<reference evidence="2 3" key="1">
    <citation type="submission" date="2024-01" db="EMBL/GenBank/DDBJ databases">
        <title>Hyphobacterium bacterium isolated from marine sediment.</title>
        <authorList>
            <person name="Zhao S."/>
        </authorList>
    </citation>
    <scope>NUCLEOTIDE SEQUENCE [LARGE SCALE GENOMIC DNA]</scope>
    <source>
        <strain evidence="3">HN65</strain>
    </source>
</reference>
<feature type="chain" id="PRO_5046041290" description="Secreted protein" evidence="1">
    <location>
        <begin position="23"/>
        <end position="162"/>
    </location>
</feature>